<dbReference type="RefSeq" id="WP_320005275.1">
    <property type="nucleotide sequence ID" value="NZ_JAUHJS010000008.1"/>
</dbReference>
<dbReference type="SUPFAM" id="SSF46689">
    <property type="entry name" value="Homeodomain-like"/>
    <property type="match status" value="1"/>
</dbReference>
<feature type="domain" description="HTH tetR-type" evidence="3">
    <location>
        <begin position="24"/>
        <end position="84"/>
    </location>
</feature>
<dbReference type="InterPro" id="IPR009057">
    <property type="entry name" value="Homeodomain-like_sf"/>
</dbReference>
<dbReference type="Gene3D" id="1.10.357.10">
    <property type="entry name" value="Tetracycline Repressor, domain 2"/>
    <property type="match status" value="1"/>
</dbReference>
<reference evidence="4" key="1">
    <citation type="submission" date="2023-06" db="EMBL/GenBank/DDBJ databases">
        <title>Cytophagales bacterium Strain LB-30, isolated from soil.</title>
        <authorList>
            <person name="Liu B."/>
        </authorList>
    </citation>
    <scope>NUCLEOTIDE SEQUENCE</scope>
    <source>
        <strain evidence="4">LB-30</strain>
    </source>
</reference>
<keyword evidence="5" id="KW-1185">Reference proteome</keyword>
<evidence type="ECO:0000313" key="4">
    <source>
        <dbReference type="EMBL" id="MDN4166737.1"/>
    </source>
</evidence>
<dbReference type="Proteomes" id="UP001168552">
    <property type="component" value="Unassembled WGS sequence"/>
</dbReference>
<dbReference type="PROSITE" id="PS50977">
    <property type="entry name" value="HTH_TETR_2"/>
    <property type="match status" value="1"/>
</dbReference>
<sequence length="225" mass="25809">MQELLQRIHIKVHSGLYHKDPETSVLGQKILQESIPMIHEMGFEHFTFKKLGERIQSTEASIYRYFENKHRLLVYLSSWYWAWLEYRMVFGTNNLASAEERLAKAIEIAVEPWKEPLTHGSINIYLLNQIIIAESSKSFLLKEVDAVNKEGFYAGYKQLCKRLSGFIAEVNPAYANPTALASTVMEGAHLQVYFAAHLPSLTDINMNNEGLSAFFKHLVLTTLKQ</sequence>
<feature type="DNA-binding region" description="H-T-H motif" evidence="2">
    <location>
        <begin position="47"/>
        <end position="66"/>
    </location>
</feature>
<evidence type="ECO:0000256" key="1">
    <source>
        <dbReference type="ARBA" id="ARBA00023125"/>
    </source>
</evidence>
<evidence type="ECO:0000259" key="3">
    <source>
        <dbReference type="PROSITE" id="PS50977"/>
    </source>
</evidence>
<protein>
    <submittedName>
        <fullName evidence="4">TetR/AcrR family transcriptional regulator</fullName>
    </submittedName>
</protein>
<accession>A0ABT8F8C4</accession>
<keyword evidence="1 2" id="KW-0238">DNA-binding</keyword>
<dbReference type="EMBL" id="JAUHJS010000008">
    <property type="protein sequence ID" value="MDN4166737.1"/>
    <property type="molecule type" value="Genomic_DNA"/>
</dbReference>
<comment type="caution">
    <text evidence="4">The sequence shown here is derived from an EMBL/GenBank/DDBJ whole genome shotgun (WGS) entry which is preliminary data.</text>
</comment>
<organism evidence="4 5">
    <name type="scientific">Shiella aurantiaca</name>
    <dbReference type="NCBI Taxonomy" id="3058365"/>
    <lineage>
        <taxon>Bacteria</taxon>
        <taxon>Pseudomonadati</taxon>
        <taxon>Bacteroidota</taxon>
        <taxon>Cytophagia</taxon>
        <taxon>Cytophagales</taxon>
        <taxon>Shiellaceae</taxon>
        <taxon>Shiella</taxon>
    </lineage>
</organism>
<dbReference type="Pfam" id="PF00440">
    <property type="entry name" value="TetR_N"/>
    <property type="match status" value="1"/>
</dbReference>
<name>A0ABT8F8C4_9BACT</name>
<evidence type="ECO:0000313" key="5">
    <source>
        <dbReference type="Proteomes" id="UP001168552"/>
    </source>
</evidence>
<gene>
    <name evidence="4" type="ORF">QWY31_14595</name>
</gene>
<proteinExistence type="predicted"/>
<evidence type="ECO:0000256" key="2">
    <source>
        <dbReference type="PROSITE-ProRule" id="PRU00335"/>
    </source>
</evidence>
<dbReference type="InterPro" id="IPR001647">
    <property type="entry name" value="HTH_TetR"/>
</dbReference>